<evidence type="ECO:0000313" key="1">
    <source>
        <dbReference type="EMBL" id="KAJ6996773.1"/>
    </source>
</evidence>
<dbReference type="EMBL" id="JAQIZT010000005">
    <property type="protein sequence ID" value="KAJ6996773.1"/>
    <property type="molecule type" value="Genomic_DNA"/>
</dbReference>
<protein>
    <submittedName>
        <fullName evidence="1">Uncharacterized protein</fullName>
    </submittedName>
</protein>
<accession>A0AAD6QUA2</accession>
<sequence length="70" mass="7854">MLGRIISFTCSTSLFAVGGRFSSRVSFFCSSCHPCIIIPSFLDCLLLGSISCIDCKMLHHILFMYLNENR</sequence>
<name>A0AAD6QUA2_9ROSI</name>
<comment type="caution">
    <text evidence="1">The sequence shown here is derived from an EMBL/GenBank/DDBJ whole genome shotgun (WGS) entry which is preliminary data.</text>
</comment>
<proteinExistence type="predicted"/>
<reference evidence="1" key="1">
    <citation type="journal article" date="2023" name="Mol. Ecol. Resour.">
        <title>Chromosome-level genome assembly of a triploid poplar Populus alba 'Berolinensis'.</title>
        <authorList>
            <person name="Chen S."/>
            <person name="Yu Y."/>
            <person name="Wang X."/>
            <person name="Wang S."/>
            <person name="Zhang T."/>
            <person name="Zhou Y."/>
            <person name="He R."/>
            <person name="Meng N."/>
            <person name="Wang Y."/>
            <person name="Liu W."/>
            <person name="Liu Z."/>
            <person name="Liu J."/>
            <person name="Guo Q."/>
            <person name="Huang H."/>
            <person name="Sederoff R.R."/>
            <person name="Wang G."/>
            <person name="Qu G."/>
            <person name="Chen S."/>
        </authorList>
    </citation>
    <scope>NUCLEOTIDE SEQUENCE</scope>
    <source>
        <strain evidence="1">SC-2020</strain>
    </source>
</reference>
<evidence type="ECO:0000313" key="2">
    <source>
        <dbReference type="Proteomes" id="UP001164929"/>
    </source>
</evidence>
<dbReference type="Proteomes" id="UP001164929">
    <property type="component" value="Chromosome 5"/>
</dbReference>
<gene>
    <name evidence="1" type="ORF">NC653_013386</name>
</gene>
<dbReference type="AlphaFoldDB" id="A0AAD6QUA2"/>
<keyword evidence="2" id="KW-1185">Reference proteome</keyword>
<organism evidence="1 2">
    <name type="scientific">Populus alba x Populus x berolinensis</name>
    <dbReference type="NCBI Taxonomy" id="444605"/>
    <lineage>
        <taxon>Eukaryota</taxon>
        <taxon>Viridiplantae</taxon>
        <taxon>Streptophyta</taxon>
        <taxon>Embryophyta</taxon>
        <taxon>Tracheophyta</taxon>
        <taxon>Spermatophyta</taxon>
        <taxon>Magnoliopsida</taxon>
        <taxon>eudicotyledons</taxon>
        <taxon>Gunneridae</taxon>
        <taxon>Pentapetalae</taxon>
        <taxon>rosids</taxon>
        <taxon>fabids</taxon>
        <taxon>Malpighiales</taxon>
        <taxon>Salicaceae</taxon>
        <taxon>Saliceae</taxon>
        <taxon>Populus</taxon>
    </lineage>
</organism>